<gene>
    <name evidence="2" type="ORF">PL336_01130</name>
</gene>
<dbReference type="InterPro" id="IPR001509">
    <property type="entry name" value="Epimerase_deHydtase"/>
</dbReference>
<reference evidence="2" key="1">
    <citation type="submission" date="2023-01" db="EMBL/GenBank/DDBJ databases">
        <title>Comparative genomic analysis of cold water coral derived Sulfitobacter faviae: insights into their metabolism and habitat adaptation.</title>
        <authorList>
            <person name="Guo Y."/>
            <person name="Lin S."/>
            <person name="Huang Z."/>
            <person name="Tang K."/>
            <person name="Wang X."/>
        </authorList>
    </citation>
    <scope>NUCLEOTIDE SEQUENCE</scope>
    <source>
        <strain evidence="2">SCSIO W_1865</strain>
    </source>
</reference>
<feature type="domain" description="NAD-dependent epimerase/dehydratase" evidence="1">
    <location>
        <begin position="25"/>
        <end position="185"/>
    </location>
</feature>
<dbReference type="AlphaFoldDB" id="A0AAX3LQ15"/>
<dbReference type="Pfam" id="PF01370">
    <property type="entry name" value="Epimerase"/>
    <property type="match status" value="1"/>
</dbReference>
<evidence type="ECO:0000313" key="2">
    <source>
        <dbReference type="EMBL" id="WCE70482.1"/>
    </source>
</evidence>
<dbReference type="InterPro" id="IPR036291">
    <property type="entry name" value="NAD(P)-bd_dom_sf"/>
</dbReference>
<evidence type="ECO:0000259" key="1">
    <source>
        <dbReference type="Pfam" id="PF01370"/>
    </source>
</evidence>
<accession>A0AAX3LQ15</accession>
<dbReference type="EMBL" id="CP116423">
    <property type="protein sequence ID" value="WCE70482.1"/>
    <property type="molecule type" value="Genomic_DNA"/>
</dbReference>
<dbReference type="Gene3D" id="3.40.50.720">
    <property type="entry name" value="NAD(P)-binding Rossmann-like Domain"/>
    <property type="match status" value="1"/>
</dbReference>
<dbReference type="RefSeq" id="WP_271688743.1">
    <property type="nucleotide sequence ID" value="NZ_CP116423.1"/>
</dbReference>
<protein>
    <submittedName>
        <fullName evidence="2">NAD-dependent epimerase/dehydratase family protein</fullName>
    </submittedName>
</protein>
<organism evidence="2 3">
    <name type="scientific">Sulfitobacter faviae</name>
    <dbReference type="NCBI Taxonomy" id="1775881"/>
    <lineage>
        <taxon>Bacteria</taxon>
        <taxon>Pseudomonadati</taxon>
        <taxon>Pseudomonadota</taxon>
        <taxon>Alphaproteobacteria</taxon>
        <taxon>Rhodobacterales</taxon>
        <taxon>Roseobacteraceae</taxon>
        <taxon>Sulfitobacter</taxon>
    </lineage>
</organism>
<dbReference type="SUPFAM" id="SSF51735">
    <property type="entry name" value="NAD(P)-binding Rossmann-fold domains"/>
    <property type="match status" value="1"/>
</dbReference>
<name>A0AAX3LQ15_9RHOB</name>
<dbReference type="Proteomes" id="UP001210770">
    <property type="component" value="Chromosome"/>
</dbReference>
<proteinExistence type="predicted"/>
<sequence>MTELMASMISMGNALSGRVLASGDVLLLGATGRLGGMLRRHWPEPEALRSQSREPRPGFYDLKLPNAEESPSDAALAAASGAGAIISLAGVTPARAGAGGAALGDNATLALAALKLAETAGVPRLIVASSAAVYGAEDGPLREDLSCAPLSDYGRQKLAMEKAVQEASGETAVTALRIGNVAGADAILGGWRPGMQIDRFPNGRTPSRSYIGPVTLARVLHALCQAVKLPPILNIAAPGAVEMGALLDAAGLAWEPKPAPAAAIPEVRLDTNALERHVDFTPETQTPAGLVQEWQQDMNKR</sequence>
<evidence type="ECO:0000313" key="3">
    <source>
        <dbReference type="Proteomes" id="UP001210770"/>
    </source>
</evidence>